<proteinExistence type="inferred from homology"/>
<dbReference type="SUPFAM" id="SSF53335">
    <property type="entry name" value="S-adenosyl-L-methionine-dependent methyltransferases"/>
    <property type="match status" value="1"/>
</dbReference>
<name>A0ABP9GQV1_9ACTN</name>
<keyword evidence="7" id="KW-1185">Reference proteome</keyword>
<accession>A0ABP9GQV1</accession>
<dbReference type="PRINTS" id="PR00508">
    <property type="entry name" value="S21N4MTFRASE"/>
</dbReference>
<dbReference type="Pfam" id="PF01555">
    <property type="entry name" value="N6_N4_Mtase"/>
    <property type="match status" value="1"/>
</dbReference>
<sequence>MTGHENPNPAPERVSVWASGQRPAALQRRGRYTPSSVDHPAKMLPAIAAHAVQTYTRPGEWVLDPMCGIGTSLVEAAHAGRHGLGLELEETWAEITRTNLELAAAHGAQGSGRVHTGDARVLPAVLAEQGWAGRARLLVTSPPYGSMTHGRVRTRRDGAGKVDKWSHRYSSAPEAAQLAYQKPDRLLESFTRILAASRVLLAPDAHVVVTARPFRLRGRLVDFPGQVAQAAQAAGLEPVERCVALLCGIREDRLVTRASFFQMVETRRLREQGLPVSVIAHEDVLVLAAGETAGERSPR</sequence>
<evidence type="ECO:0000256" key="3">
    <source>
        <dbReference type="RuleBase" id="RU362026"/>
    </source>
</evidence>
<dbReference type="InterPro" id="IPR029063">
    <property type="entry name" value="SAM-dependent_MTases_sf"/>
</dbReference>
<evidence type="ECO:0000313" key="7">
    <source>
        <dbReference type="Proteomes" id="UP001499993"/>
    </source>
</evidence>
<dbReference type="Proteomes" id="UP001499993">
    <property type="component" value="Unassembled WGS sequence"/>
</dbReference>
<dbReference type="EC" id="2.1.1.-" evidence="3"/>
<evidence type="ECO:0000313" key="6">
    <source>
        <dbReference type="EMBL" id="GAA4950971.1"/>
    </source>
</evidence>
<reference evidence="7" key="1">
    <citation type="journal article" date="2019" name="Int. J. Syst. Evol. Microbiol.">
        <title>The Global Catalogue of Microorganisms (GCM) 10K type strain sequencing project: providing services to taxonomists for standard genome sequencing and annotation.</title>
        <authorList>
            <consortium name="The Broad Institute Genomics Platform"/>
            <consortium name="The Broad Institute Genome Sequencing Center for Infectious Disease"/>
            <person name="Wu L."/>
            <person name="Ma J."/>
        </authorList>
    </citation>
    <scope>NUCLEOTIDE SEQUENCE [LARGE SCALE GENOMIC DNA]</scope>
    <source>
        <strain evidence="7">JCM 18123</strain>
    </source>
</reference>
<feature type="region of interest" description="Disordered" evidence="4">
    <location>
        <begin position="1"/>
        <end position="37"/>
    </location>
</feature>
<keyword evidence="1" id="KW-0489">Methyltransferase</keyword>
<gene>
    <name evidence="6" type="ORF">GCM10023224_39260</name>
</gene>
<evidence type="ECO:0000256" key="4">
    <source>
        <dbReference type="SAM" id="MobiDB-lite"/>
    </source>
</evidence>
<dbReference type="InterPro" id="IPR001091">
    <property type="entry name" value="RM_Methyltransferase"/>
</dbReference>
<evidence type="ECO:0000259" key="5">
    <source>
        <dbReference type="Pfam" id="PF01555"/>
    </source>
</evidence>
<protein>
    <recommendedName>
        <fullName evidence="3">Methyltransferase</fullName>
        <ecNumber evidence="3">2.1.1.-</ecNumber>
    </recommendedName>
</protein>
<dbReference type="RefSeq" id="WP_345558026.1">
    <property type="nucleotide sequence ID" value="NZ_BAABIK010000024.1"/>
</dbReference>
<evidence type="ECO:0000256" key="2">
    <source>
        <dbReference type="ARBA" id="ARBA00022679"/>
    </source>
</evidence>
<dbReference type="InterPro" id="IPR002941">
    <property type="entry name" value="DNA_methylase_N4/N6"/>
</dbReference>
<dbReference type="Gene3D" id="3.40.50.150">
    <property type="entry name" value="Vaccinia Virus protein VP39"/>
    <property type="match status" value="2"/>
</dbReference>
<organism evidence="6 7">
    <name type="scientific">Streptomonospora halophila</name>
    <dbReference type="NCBI Taxonomy" id="427369"/>
    <lineage>
        <taxon>Bacteria</taxon>
        <taxon>Bacillati</taxon>
        <taxon>Actinomycetota</taxon>
        <taxon>Actinomycetes</taxon>
        <taxon>Streptosporangiales</taxon>
        <taxon>Nocardiopsidaceae</taxon>
        <taxon>Streptomonospora</taxon>
    </lineage>
</organism>
<comment type="similarity">
    <text evidence="3">Belongs to the N(4)/N(6)-methyltransferase family.</text>
</comment>
<comment type="caution">
    <text evidence="6">The sequence shown here is derived from an EMBL/GenBank/DDBJ whole genome shotgun (WGS) entry which is preliminary data.</text>
</comment>
<keyword evidence="2" id="KW-0808">Transferase</keyword>
<evidence type="ECO:0000256" key="1">
    <source>
        <dbReference type="ARBA" id="ARBA00022603"/>
    </source>
</evidence>
<dbReference type="EMBL" id="BAABIK010000024">
    <property type="protein sequence ID" value="GAA4950971.1"/>
    <property type="molecule type" value="Genomic_DNA"/>
</dbReference>
<feature type="domain" description="DNA methylase N-4/N-6" evidence="5">
    <location>
        <begin position="31"/>
        <end position="96"/>
    </location>
</feature>